<accession>A0A6J5MQ66</accession>
<protein>
    <submittedName>
        <fullName evidence="1">Uncharacterized protein</fullName>
    </submittedName>
</protein>
<evidence type="ECO:0000313" key="1">
    <source>
        <dbReference type="EMBL" id="CAB4148818.1"/>
    </source>
</evidence>
<organism evidence="1">
    <name type="scientific">uncultured Caudovirales phage</name>
    <dbReference type="NCBI Taxonomy" id="2100421"/>
    <lineage>
        <taxon>Viruses</taxon>
        <taxon>Duplodnaviria</taxon>
        <taxon>Heunggongvirae</taxon>
        <taxon>Uroviricota</taxon>
        <taxon>Caudoviricetes</taxon>
        <taxon>Peduoviridae</taxon>
        <taxon>Maltschvirus</taxon>
        <taxon>Maltschvirus maltsch</taxon>
    </lineage>
</organism>
<proteinExistence type="predicted"/>
<dbReference type="EMBL" id="LR796501">
    <property type="protein sequence ID" value="CAB4148818.1"/>
    <property type="molecule type" value="Genomic_DNA"/>
</dbReference>
<name>A0A6J5MQ66_9CAUD</name>
<sequence>MKSFYCPRVSYCFTKDDMNTLNERIKAIALNYHEEHTGWFDVDETQHLIFVDDQDNMYTIYLRGRFWRADEPNFDLEFVRLEKDGISFHFDIEMFDDKV</sequence>
<gene>
    <name evidence="1" type="ORF">UFOVP533_27</name>
</gene>
<reference evidence="1" key="1">
    <citation type="submission" date="2020-04" db="EMBL/GenBank/DDBJ databases">
        <authorList>
            <person name="Chiriac C."/>
            <person name="Salcher M."/>
            <person name="Ghai R."/>
            <person name="Kavagutti S V."/>
        </authorList>
    </citation>
    <scope>NUCLEOTIDE SEQUENCE</scope>
</reference>